<dbReference type="PANTHER" id="PTHR24095:SF14">
    <property type="entry name" value="ACETYL-COENZYME A SYNTHETASE 1"/>
    <property type="match status" value="1"/>
</dbReference>
<evidence type="ECO:0000313" key="2">
    <source>
        <dbReference type="EMBL" id="GAF87624.1"/>
    </source>
</evidence>
<reference evidence="2" key="1">
    <citation type="journal article" date="2014" name="Front. Microbiol.">
        <title>High frequency of phylogenetically diverse reductive dehalogenase-homologous genes in deep subseafloor sedimentary metagenomes.</title>
        <authorList>
            <person name="Kawai M."/>
            <person name="Futagami T."/>
            <person name="Toyoda A."/>
            <person name="Takaki Y."/>
            <person name="Nishi S."/>
            <person name="Hori S."/>
            <person name="Arai W."/>
            <person name="Tsubouchi T."/>
            <person name="Morono Y."/>
            <person name="Uchiyama I."/>
            <person name="Ito T."/>
            <person name="Fujiyama A."/>
            <person name="Inagaki F."/>
            <person name="Takami H."/>
        </authorList>
    </citation>
    <scope>NUCLEOTIDE SEQUENCE</scope>
    <source>
        <strain evidence="2">Expedition CK06-06</strain>
    </source>
</reference>
<dbReference type="EMBL" id="BARS01016486">
    <property type="protein sequence ID" value="GAF87624.1"/>
    <property type="molecule type" value="Genomic_DNA"/>
</dbReference>
<gene>
    <name evidence="2" type="ORF">S01H1_27122</name>
</gene>
<dbReference type="GO" id="GO:0006085">
    <property type="term" value="P:acetyl-CoA biosynthetic process"/>
    <property type="evidence" value="ECO:0007669"/>
    <property type="project" value="TreeGrafter"/>
</dbReference>
<dbReference type="Gene3D" id="3.30.300.30">
    <property type="match status" value="1"/>
</dbReference>
<proteinExistence type="predicted"/>
<name>X0T313_9ZZZZ</name>
<organism evidence="2">
    <name type="scientific">marine sediment metagenome</name>
    <dbReference type="NCBI Taxonomy" id="412755"/>
    <lineage>
        <taxon>unclassified sequences</taxon>
        <taxon>metagenomes</taxon>
        <taxon>ecological metagenomes</taxon>
    </lineage>
</organism>
<evidence type="ECO:0000259" key="1">
    <source>
        <dbReference type="Pfam" id="PF13193"/>
    </source>
</evidence>
<sequence>AMRDEDGYFWVLGRADEVLKIAGHRIGTAELEDATISHPAVTEVAVTSKPDEVKGEAIVLFITLKQGHSPSSTLKKEIVRHLRQAIGPIATPDEIYFVESLPKTRSGKIMRRVLKAVASGQSLGDLTTLEDKASVDEVVKAYESLKRVSKEAETTPKEK</sequence>
<dbReference type="SUPFAM" id="SSF56801">
    <property type="entry name" value="Acetyl-CoA synthetase-like"/>
    <property type="match status" value="1"/>
</dbReference>
<feature type="non-terminal residue" evidence="2">
    <location>
        <position position="1"/>
    </location>
</feature>
<dbReference type="InterPro" id="IPR025110">
    <property type="entry name" value="AMP-bd_C"/>
</dbReference>
<dbReference type="InterPro" id="IPR045851">
    <property type="entry name" value="AMP-bd_C_sf"/>
</dbReference>
<dbReference type="Pfam" id="PF13193">
    <property type="entry name" value="AMP-binding_C"/>
    <property type="match status" value="1"/>
</dbReference>
<dbReference type="GO" id="GO:0003987">
    <property type="term" value="F:acetate-CoA ligase activity"/>
    <property type="evidence" value="ECO:0007669"/>
    <property type="project" value="TreeGrafter"/>
</dbReference>
<accession>X0T313</accession>
<comment type="caution">
    <text evidence="2">The sequence shown here is derived from an EMBL/GenBank/DDBJ whole genome shotgun (WGS) entry which is preliminary data.</text>
</comment>
<protein>
    <recommendedName>
        <fullName evidence="1">AMP-binding enzyme C-terminal domain-containing protein</fullName>
    </recommendedName>
</protein>
<dbReference type="AlphaFoldDB" id="X0T313"/>
<feature type="domain" description="AMP-binding enzyme C-terminal" evidence="1">
    <location>
        <begin position="30"/>
        <end position="108"/>
    </location>
</feature>
<dbReference type="PANTHER" id="PTHR24095">
    <property type="entry name" value="ACETYL-COENZYME A SYNTHETASE"/>
    <property type="match status" value="1"/>
</dbReference>